<dbReference type="EMBL" id="CP073041">
    <property type="protein sequence ID" value="UXE60560.1"/>
    <property type="molecule type" value="Genomic_DNA"/>
</dbReference>
<protein>
    <submittedName>
        <fullName evidence="2">Uncharacterized protein</fullName>
    </submittedName>
</protein>
<gene>
    <name evidence="2" type="ORF">KA717_34430</name>
</gene>
<proteinExistence type="predicted"/>
<dbReference type="AlphaFoldDB" id="A0A977KXS6"/>
<evidence type="ECO:0000313" key="2">
    <source>
        <dbReference type="EMBL" id="UXE60560.1"/>
    </source>
</evidence>
<name>A0A977KXS6_9CYAN</name>
<evidence type="ECO:0000256" key="1">
    <source>
        <dbReference type="SAM" id="Phobius"/>
    </source>
</evidence>
<dbReference type="Proteomes" id="UP001065613">
    <property type="component" value="Chromosome"/>
</dbReference>
<feature type="transmembrane region" description="Helical" evidence="1">
    <location>
        <begin position="58"/>
        <end position="78"/>
    </location>
</feature>
<dbReference type="Gene3D" id="1.20.5.340">
    <property type="match status" value="1"/>
</dbReference>
<organism evidence="2">
    <name type="scientific">Woronichinia naegeliana WA131</name>
    <dbReference type="NCBI Taxonomy" id="2824559"/>
    <lineage>
        <taxon>Bacteria</taxon>
        <taxon>Bacillati</taxon>
        <taxon>Cyanobacteriota</taxon>
        <taxon>Cyanophyceae</taxon>
        <taxon>Synechococcales</taxon>
        <taxon>Coelosphaeriaceae</taxon>
        <taxon>Woronichinia</taxon>
    </lineage>
</organism>
<keyword evidence="1" id="KW-0812">Transmembrane</keyword>
<sequence length="84" mass="9191">MNKKLDRIDDNISGLKDGINGLKIELADVKGDIKALDGKVSSLDKRLEKVEGSQNRQIWALIGILFTAILGVVIRFVLMGLPTT</sequence>
<dbReference type="KEGG" id="wna:KA717_34430"/>
<keyword evidence="1" id="KW-0472">Membrane</keyword>
<accession>A0A977KXS6</accession>
<reference evidence="2" key="1">
    <citation type="submission" date="2021-04" db="EMBL/GenBank/DDBJ databases">
        <title>Genome sequence of Woronichinia naegeliana from Washington state freshwater lake bloom.</title>
        <authorList>
            <person name="Dreher T.W."/>
        </authorList>
    </citation>
    <scope>NUCLEOTIDE SEQUENCE</scope>
    <source>
        <strain evidence="2">WA131</strain>
    </source>
</reference>
<keyword evidence="1" id="KW-1133">Transmembrane helix</keyword>